<dbReference type="NCBIfam" id="NF033547">
    <property type="entry name" value="transpos_IS1595"/>
    <property type="match status" value="1"/>
</dbReference>
<dbReference type="AlphaFoldDB" id="A0A543KG22"/>
<dbReference type="EMBL" id="VFPT01000001">
    <property type="protein sequence ID" value="TQM92904.1"/>
    <property type="molecule type" value="Genomic_DNA"/>
</dbReference>
<dbReference type="InterPro" id="IPR024445">
    <property type="entry name" value="Tnp_ISXO2-like"/>
</dbReference>
<keyword evidence="13" id="KW-1185">Reference proteome</keyword>
<evidence type="ECO:0000313" key="3">
    <source>
        <dbReference type="EMBL" id="TQM91537.1"/>
    </source>
</evidence>
<evidence type="ECO:0000313" key="4">
    <source>
        <dbReference type="EMBL" id="TQM92873.1"/>
    </source>
</evidence>
<dbReference type="EMBL" id="VFPT01000001">
    <property type="protein sequence ID" value="TQM94029.1"/>
    <property type="molecule type" value="Genomic_DNA"/>
</dbReference>
<name>A0A543KG22_9RHOB</name>
<evidence type="ECO:0000313" key="5">
    <source>
        <dbReference type="EMBL" id="TQM92904.1"/>
    </source>
</evidence>
<dbReference type="Pfam" id="PF12762">
    <property type="entry name" value="DDE_Tnp_IS1595"/>
    <property type="match status" value="1"/>
</dbReference>
<evidence type="ECO:0000313" key="2">
    <source>
        <dbReference type="EMBL" id="TQM89474.1"/>
    </source>
</evidence>
<evidence type="ECO:0000313" key="8">
    <source>
        <dbReference type="EMBL" id="TQM93918.1"/>
    </source>
</evidence>
<evidence type="ECO:0000313" key="12">
    <source>
        <dbReference type="EMBL" id="TQM94912.1"/>
    </source>
</evidence>
<dbReference type="EMBL" id="VFPT01000001">
    <property type="protein sequence ID" value="TQM94048.1"/>
    <property type="molecule type" value="Genomic_DNA"/>
</dbReference>
<dbReference type="EMBL" id="VFPT01000001">
    <property type="protein sequence ID" value="TQM94707.1"/>
    <property type="molecule type" value="Genomic_DNA"/>
</dbReference>
<gene>
    <name evidence="3" type="ORF">BD293_0093</name>
    <name evidence="4" type="ORF">BD293_1494</name>
    <name evidence="5" type="ORF">BD293_1526</name>
    <name evidence="6" type="ORF">BD293_2327</name>
    <name evidence="7" type="ORF">BD293_2456</name>
    <name evidence="8" type="ORF">BD293_2572</name>
    <name evidence="9" type="ORF">BD293_2684</name>
    <name evidence="10" type="ORF">BD293_2703</name>
    <name evidence="11" type="ORF">BD293_3393</name>
    <name evidence="12" type="ORF">BD293_3604</name>
    <name evidence="2" type="ORF">BD293_4493</name>
</gene>
<sequence length="319" mass="35061">MDHDIFLVWLNETDNLSPDQRAEASRILSGSPSLQAVVDLLEAKVREDRICPHCASEGAIIRGHASGLSRFFCKGCGKTFNALTGTPLARLRHKGRWAEFAASLRDGETVKVSAERCMVARTTAFRWRHRFLRAVTAGAIKLRGIVEADETFFLSSRKGERNLDRKARKRGGKAAKRGLSEEQVPVLVAADRSGTTISAVLPAVTAAHLQAVLQPLLDPDALLVTDGCTSYPPCAAAMGISHESLNQTAGQRVRGELHIQTVNSRHERLKTFLRRHRGIATKYLDSYLRWFQLAVIPKHQTPRAILAAAAGILPISRHA</sequence>
<dbReference type="EMBL" id="VFPT01000001">
    <property type="protein sequence ID" value="TQM93918.1"/>
    <property type="molecule type" value="Genomic_DNA"/>
</dbReference>
<dbReference type="EMBL" id="VFPT01000001">
    <property type="protein sequence ID" value="TQM92873.1"/>
    <property type="molecule type" value="Genomic_DNA"/>
</dbReference>
<evidence type="ECO:0000259" key="1">
    <source>
        <dbReference type="SMART" id="SM01126"/>
    </source>
</evidence>
<feature type="domain" description="ISXO2-like transposase" evidence="1">
    <location>
        <begin position="141"/>
        <end position="301"/>
    </location>
</feature>
<dbReference type="EMBL" id="VFPT01000001">
    <property type="protein sequence ID" value="TQM93682.1"/>
    <property type="molecule type" value="Genomic_DNA"/>
</dbReference>
<dbReference type="EMBL" id="VFPT01000001">
    <property type="protein sequence ID" value="TQM94912.1"/>
    <property type="molecule type" value="Genomic_DNA"/>
</dbReference>
<evidence type="ECO:0000313" key="11">
    <source>
        <dbReference type="EMBL" id="TQM94707.1"/>
    </source>
</evidence>
<dbReference type="SMART" id="SM01126">
    <property type="entry name" value="DDE_Tnp_IS1595"/>
    <property type="match status" value="1"/>
</dbReference>
<evidence type="ECO:0000313" key="9">
    <source>
        <dbReference type="EMBL" id="TQM94029.1"/>
    </source>
</evidence>
<dbReference type="RefSeq" id="WP_142079320.1">
    <property type="nucleotide sequence ID" value="NZ_VFPT01000001.1"/>
</dbReference>
<evidence type="ECO:0000313" key="13">
    <source>
        <dbReference type="Proteomes" id="UP000320582"/>
    </source>
</evidence>
<organism evidence="9 13">
    <name type="scientific">Roseinatronobacter monicus</name>
    <dbReference type="NCBI Taxonomy" id="393481"/>
    <lineage>
        <taxon>Bacteria</taxon>
        <taxon>Pseudomonadati</taxon>
        <taxon>Pseudomonadota</taxon>
        <taxon>Alphaproteobacteria</taxon>
        <taxon>Rhodobacterales</taxon>
        <taxon>Paracoccaceae</taxon>
        <taxon>Roseinatronobacter</taxon>
    </lineage>
</organism>
<protein>
    <submittedName>
        <fullName evidence="9">ISXO2 transposase-like protein</fullName>
    </submittedName>
</protein>
<dbReference type="EMBL" id="VFPT01000001">
    <property type="protein sequence ID" value="TQM91537.1"/>
    <property type="molecule type" value="Genomic_DNA"/>
</dbReference>
<proteinExistence type="predicted"/>
<dbReference type="OrthoDB" id="7355934at2"/>
<comment type="caution">
    <text evidence="9">The sequence shown here is derived from an EMBL/GenBank/DDBJ whole genome shotgun (WGS) entry which is preliminary data.</text>
</comment>
<evidence type="ECO:0000313" key="7">
    <source>
        <dbReference type="EMBL" id="TQM93806.1"/>
    </source>
</evidence>
<dbReference type="EMBL" id="VFPT01000001">
    <property type="protein sequence ID" value="TQM93806.1"/>
    <property type="molecule type" value="Genomic_DNA"/>
</dbReference>
<evidence type="ECO:0000313" key="10">
    <source>
        <dbReference type="EMBL" id="TQM94048.1"/>
    </source>
</evidence>
<evidence type="ECO:0000313" key="6">
    <source>
        <dbReference type="EMBL" id="TQM93682.1"/>
    </source>
</evidence>
<dbReference type="EMBL" id="VFPT01000006">
    <property type="protein sequence ID" value="TQM89474.1"/>
    <property type="molecule type" value="Genomic_DNA"/>
</dbReference>
<accession>A0A543KG22</accession>
<dbReference type="Proteomes" id="UP000320582">
    <property type="component" value="Unassembled WGS sequence"/>
</dbReference>
<reference evidence="9 13" key="1">
    <citation type="submission" date="2019-06" db="EMBL/GenBank/DDBJ databases">
        <title>Genomic Encyclopedia of Archaeal and Bacterial Type Strains, Phase II (KMG-II): from individual species to whole genera.</title>
        <authorList>
            <person name="Goeker M."/>
        </authorList>
    </citation>
    <scope>NUCLEOTIDE SEQUENCE [LARGE SCALE GENOMIC DNA]</scope>
    <source>
        <strain evidence="9 13">DSM 18423</strain>
    </source>
</reference>